<evidence type="ECO:0000256" key="3">
    <source>
        <dbReference type="SAM" id="MobiDB-lite"/>
    </source>
</evidence>
<gene>
    <name evidence="4" type="ORF">ACFP2T_18155</name>
</gene>
<keyword evidence="1" id="KW-0547">Nucleotide-binding</keyword>
<dbReference type="Gene3D" id="3.40.50.300">
    <property type="entry name" value="P-loop containing nucleotide triphosphate hydrolases"/>
    <property type="match status" value="1"/>
</dbReference>
<dbReference type="GO" id="GO:0004715">
    <property type="term" value="F:non-membrane spanning protein tyrosine kinase activity"/>
    <property type="evidence" value="ECO:0007669"/>
    <property type="project" value="UniProtKB-EC"/>
</dbReference>
<sequence>MTIANSLRALRRSWWLVALATIFALGVVGTVTATAVPRYVTTTTFFVTTPGKGASDVMQGSTFSRERIKSYVDLVGGDRLAGMVAGNHPLGLSVRQVQDRISARAVRDTVLFTVTVTDRAETRSQQLAHAVLTELTSLVETLEGSPGTDASTVRLEVVAGPTPALVASRPTRNLALGLLAGLLAGAAGALLREALDRSVRTPGKLREAAEVPVLAVIPHQVSVARRPALLRGGCSPGAESFRQLRTNLRSVDPTLRILAVASAAPREGRSITAANLAIMAAETGRRVLLLEADLRRPRIAHYLGLQDAPGLSEVLAGRAAAPEVLQQWGRHSLWVMPCGAVPSNPSELLGSGNMSALLKRVRADFDLAVIDTPPLLPLTDAAVVAAAADGVVLLARANRTGHEQVRAMSAALRTVHGRVVGCVLNDVRRRDVGVTYRYPSPRRGAARSRGETDGMPSATAGTVGRRASQPRHATPVAARGPVGVPAAPDGESTVDCPLKSAR</sequence>
<dbReference type="EC" id="2.7.10.2" evidence="4"/>
<keyword evidence="2" id="KW-0067">ATP-binding</keyword>
<keyword evidence="4" id="KW-0808">Transferase</keyword>
<dbReference type="PANTHER" id="PTHR32309">
    <property type="entry name" value="TYROSINE-PROTEIN KINASE"/>
    <property type="match status" value="1"/>
</dbReference>
<dbReference type="EMBL" id="JBHSPR010000013">
    <property type="protein sequence ID" value="MFC6018119.1"/>
    <property type="molecule type" value="Genomic_DNA"/>
</dbReference>
<comment type="caution">
    <text evidence="4">The sequence shown here is derived from an EMBL/GenBank/DDBJ whole genome shotgun (WGS) entry which is preliminary data.</text>
</comment>
<dbReference type="InterPro" id="IPR005702">
    <property type="entry name" value="Wzc-like_C"/>
</dbReference>
<dbReference type="InterPro" id="IPR027417">
    <property type="entry name" value="P-loop_NTPase"/>
</dbReference>
<evidence type="ECO:0000313" key="4">
    <source>
        <dbReference type="EMBL" id="MFC6018119.1"/>
    </source>
</evidence>
<feature type="compositionally biased region" description="Low complexity" evidence="3">
    <location>
        <begin position="475"/>
        <end position="490"/>
    </location>
</feature>
<dbReference type="PANTHER" id="PTHR32309:SF31">
    <property type="entry name" value="CAPSULAR EXOPOLYSACCHARIDE FAMILY"/>
    <property type="match status" value="1"/>
</dbReference>
<evidence type="ECO:0000256" key="1">
    <source>
        <dbReference type="ARBA" id="ARBA00022741"/>
    </source>
</evidence>
<dbReference type="CDD" id="cd05387">
    <property type="entry name" value="BY-kinase"/>
    <property type="match status" value="1"/>
</dbReference>
<organism evidence="4 5">
    <name type="scientific">Plantactinospora solaniradicis</name>
    <dbReference type="NCBI Taxonomy" id="1723736"/>
    <lineage>
        <taxon>Bacteria</taxon>
        <taxon>Bacillati</taxon>
        <taxon>Actinomycetota</taxon>
        <taxon>Actinomycetes</taxon>
        <taxon>Micromonosporales</taxon>
        <taxon>Micromonosporaceae</taxon>
        <taxon>Plantactinospora</taxon>
    </lineage>
</organism>
<dbReference type="Proteomes" id="UP001596203">
    <property type="component" value="Unassembled WGS sequence"/>
</dbReference>
<reference evidence="5" key="1">
    <citation type="journal article" date="2019" name="Int. J. Syst. Evol. Microbiol.">
        <title>The Global Catalogue of Microorganisms (GCM) 10K type strain sequencing project: providing services to taxonomists for standard genome sequencing and annotation.</title>
        <authorList>
            <consortium name="The Broad Institute Genomics Platform"/>
            <consortium name="The Broad Institute Genome Sequencing Center for Infectious Disease"/>
            <person name="Wu L."/>
            <person name="Ma J."/>
        </authorList>
    </citation>
    <scope>NUCLEOTIDE SEQUENCE [LARGE SCALE GENOMIC DNA]</scope>
    <source>
        <strain evidence="5">ZS-35-S2</strain>
    </source>
</reference>
<dbReference type="SUPFAM" id="SSF52540">
    <property type="entry name" value="P-loop containing nucleoside triphosphate hydrolases"/>
    <property type="match status" value="1"/>
</dbReference>
<evidence type="ECO:0000256" key="2">
    <source>
        <dbReference type="ARBA" id="ARBA00022840"/>
    </source>
</evidence>
<keyword evidence="5" id="KW-1185">Reference proteome</keyword>
<protein>
    <submittedName>
        <fullName evidence="4">Polysaccharide biosynthesis tyrosine autokinase</fullName>
        <ecNumber evidence="4">2.7.10.2</ecNumber>
    </submittedName>
</protein>
<accession>A0ABW1K911</accession>
<name>A0ABW1K911_9ACTN</name>
<dbReference type="RefSeq" id="WP_377423170.1">
    <property type="nucleotide sequence ID" value="NZ_JBHSPR010000013.1"/>
</dbReference>
<dbReference type="InterPro" id="IPR050445">
    <property type="entry name" value="Bact_polysacc_biosynth/exp"/>
</dbReference>
<feature type="region of interest" description="Disordered" evidence="3">
    <location>
        <begin position="438"/>
        <end position="502"/>
    </location>
</feature>
<evidence type="ECO:0000313" key="5">
    <source>
        <dbReference type="Proteomes" id="UP001596203"/>
    </source>
</evidence>
<proteinExistence type="predicted"/>
<dbReference type="NCBIfam" id="TIGR01007">
    <property type="entry name" value="eps_fam"/>
    <property type="match status" value="1"/>
</dbReference>